<evidence type="ECO:0000313" key="2">
    <source>
        <dbReference type="EMBL" id="KAK5981181.1"/>
    </source>
</evidence>
<accession>A0AAN8IPM0</accession>
<name>A0AAN8IPM0_TRICO</name>
<evidence type="ECO:0000313" key="3">
    <source>
        <dbReference type="Proteomes" id="UP001331761"/>
    </source>
</evidence>
<reference evidence="2 3" key="1">
    <citation type="submission" date="2019-10" db="EMBL/GenBank/DDBJ databases">
        <title>Assembly and Annotation for the nematode Trichostrongylus colubriformis.</title>
        <authorList>
            <person name="Martin J."/>
        </authorList>
    </citation>
    <scope>NUCLEOTIDE SEQUENCE [LARGE SCALE GENOMIC DNA]</scope>
    <source>
        <strain evidence="2">G859</strain>
        <tissue evidence="2">Whole worm</tissue>
    </source>
</reference>
<comment type="caution">
    <text evidence="2">The sequence shown here is derived from an EMBL/GenBank/DDBJ whole genome shotgun (WGS) entry which is preliminary data.</text>
</comment>
<dbReference type="EMBL" id="WIXE01006559">
    <property type="protein sequence ID" value="KAK5981181.1"/>
    <property type="molecule type" value="Genomic_DNA"/>
</dbReference>
<keyword evidence="3" id="KW-1185">Reference proteome</keyword>
<proteinExistence type="predicted"/>
<feature type="region of interest" description="Disordered" evidence="1">
    <location>
        <begin position="32"/>
        <end position="64"/>
    </location>
</feature>
<sequence>MFFRLVTDVVNQIALMWSRKSEQEPLTNAFGFNNLFGGGKSKKAKTPSEEDSEEDDRGRKGPAGFAGKLLGGIMKMPTAVAGSVAKHAFKSFF</sequence>
<protein>
    <submittedName>
        <fullName evidence="2">Uncharacterized protein</fullName>
    </submittedName>
</protein>
<organism evidence="2 3">
    <name type="scientific">Trichostrongylus colubriformis</name>
    <name type="common">Black scour worm</name>
    <dbReference type="NCBI Taxonomy" id="6319"/>
    <lineage>
        <taxon>Eukaryota</taxon>
        <taxon>Metazoa</taxon>
        <taxon>Ecdysozoa</taxon>
        <taxon>Nematoda</taxon>
        <taxon>Chromadorea</taxon>
        <taxon>Rhabditida</taxon>
        <taxon>Rhabditina</taxon>
        <taxon>Rhabditomorpha</taxon>
        <taxon>Strongyloidea</taxon>
        <taxon>Trichostrongylidae</taxon>
        <taxon>Trichostrongylus</taxon>
    </lineage>
</organism>
<gene>
    <name evidence="2" type="ORF">GCK32_005448</name>
</gene>
<dbReference type="AlphaFoldDB" id="A0AAN8IPM0"/>
<evidence type="ECO:0000256" key="1">
    <source>
        <dbReference type="SAM" id="MobiDB-lite"/>
    </source>
</evidence>
<dbReference type="Proteomes" id="UP001331761">
    <property type="component" value="Unassembled WGS sequence"/>
</dbReference>